<dbReference type="Gene3D" id="3.40.50.150">
    <property type="entry name" value="Vaccinia Virus protein VP39"/>
    <property type="match status" value="1"/>
</dbReference>
<evidence type="ECO:0000313" key="3">
    <source>
        <dbReference type="EMBL" id="HDL59898.1"/>
    </source>
</evidence>
<dbReference type="Proteomes" id="UP000886381">
    <property type="component" value="Unassembled WGS sequence"/>
</dbReference>
<dbReference type="NCBIfam" id="TIGR00095">
    <property type="entry name" value="16S rRNA (guanine(966)-N(2))-methyltransferase RsmD"/>
    <property type="match status" value="1"/>
</dbReference>
<keyword evidence="1 3" id="KW-0489">Methyltransferase</keyword>
<reference evidence="3" key="1">
    <citation type="journal article" date="2020" name="mSystems">
        <title>Genome- and Community-Level Interaction Insights into Carbon Utilization and Element Cycling Functions of Hydrothermarchaeota in Hydrothermal Sediment.</title>
        <authorList>
            <person name="Zhou Z."/>
            <person name="Liu Y."/>
            <person name="Xu W."/>
            <person name="Pan J."/>
            <person name="Luo Z.H."/>
            <person name="Li M."/>
        </authorList>
    </citation>
    <scope>NUCLEOTIDE SEQUENCE [LARGE SCALE GENOMIC DNA]</scope>
    <source>
        <strain evidence="3">HyVt-28</strain>
    </source>
</reference>
<dbReference type="InterPro" id="IPR029063">
    <property type="entry name" value="SAM-dependent_MTases_sf"/>
</dbReference>
<evidence type="ECO:0000256" key="2">
    <source>
        <dbReference type="ARBA" id="ARBA00022679"/>
    </source>
</evidence>
<dbReference type="GO" id="GO:0003676">
    <property type="term" value="F:nucleic acid binding"/>
    <property type="evidence" value="ECO:0007669"/>
    <property type="project" value="InterPro"/>
</dbReference>
<gene>
    <name evidence="3" type="primary">rsmD</name>
    <name evidence="3" type="ORF">ENH14_00415</name>
</gene>
<dbReference type="AlphaFoldDB" id="A0A7V0LTI7"/>
<dbReference type="SUPFAM" id="SSF53335">
    <property type="entry name" value="S-adenosyl-L-methionine-dependent methyltransferases"/>
    <property type="match status" value="1"/>
</dbReference>
<keyword evidence="2 3" id="KW-0808">Transferase</keyword>
<dbReference type="PROSITE" id="PS00092">
    <property type="entry name" value="N6_MTASE"/>
    <property type="match status" value="1"/>
</dbReference>
<dbReference type="PIRSF" id="PIRSF004553">
    <property type="entry name" value="CHP00095"/>
    <property type="match status" value="1"/>
</dbReference>
<comment type="caution">
    <text evidence="3">The sequence shown here is derived from an EMBL/GenBank/DDBJ whole genome shotgun (WGS) entry which is preliminary data.</text>
</comment>
<dbReference type="EC" id="2.1.1.171" evidence="3"/>
<dbReference type="PANTHER" id="PTHR43542">
    <property type="entry name" value="METHYLTRANSFERASE"/>
    <property type="match status" value="1"/>
</dbReference>
<dbReference type="PANTHER" id="PTHR43542:SF1">
    <property type="entry name" value="METHYLTRANSFERASE"/>
    <property type="match status" value="1"/>
</dbReference>
<dbReference type="InterPro" id="IPR002052">
    <property type="entry name" value="DNA_methylase_N6_adenine_CS"/>
</dbReference>
<protein>
    <submittedName>
        <fullName evidence="3">16S rRNA (Guanine(966)-N(2))-methyltransferase RsmD</fullName>
        <ecNumber evidence="3">2.1.1.171</ecNumber>
    </submittedName>
</protein>
<dbReference type="CDD" id="cd02440">
    <property type="entry name" value="AdoMet_MTases"/>
    <property type="match status" value="1"/>
</dbReference>
<sequence length="185" mass="20777">MKKGIPITGGKRKGGKIKVPKGIRPTQGIVKRSLFDSLGTWTQDKTVLEIFAGSGAIGFEALSRGASFCIFVEKARAGFMVIKDNAEFLGFKDKVKVLRGDYLRVLNDLIKKEEKFHFIFADPPYTLTVFDPLFKRVAQLLDENGLFVIEVRKHTILPNKFLNLKKEKEVSFGQSKLAYYSCIPG</sequence>
<dbReference type="InterPro" id="IPR004398">
    <property type="entry name" value="RNA_MeTrfase_RsmD"/>
</dbReference>
<dbReference type="GO" id="GO:0052913">
    <property type="term" value="F:16S rRNA (guanine(966)-N(2))-methyltransferase activity"/>
    <property type="evidence" value="ECO:0007669"/>
    <property type="project" value="UniProtKB-EC"/>
</dbReference>
<accession>A0A7V0LTI7</accession>
<evidence type="ECO:0000256" key="1">
    <source>
        <dbReference type="ARBA" id="ARBA00022603"/>
    </source>
</evidence>
<proteinExistence type="predicted"/>
<name>A0A7V0LTI7_UNCW3</name>
<organism evidence="3">
    <name type="scientific">candidate division WOR-3 bacterium</name>
    <dbReference type="NCBI Taxonomy" id="2052148"/>
    <lineage>
        <taxon>Bacteria</taxon>
        <taxon>Bacteria division WOR-3</taxon>
    </lineage>
</organism>
<dbReference type="Pfam" id="PF03602">
    <property type="entry name" value="Cons_hypoth95"/>
    <property type="match status" value="1"/>
</dbReference>
<dbReference type="EMBL" id="DRDR01000019">
    <property type="protein sequence ID" value="HDL59898.1"/>
    <property type="molecule type" value="Genomic_DNA"/>
</dbReference>